<dbReference type="EMBL" id="OU963862">
    <property type="protein sequence ID" value="CAH0380640.1"/>
    <property type="molecule type" value="Genomic_DNA"/>
</dbReference>
<evidence type="ECO:0008006" key="4">
    <source>
        <dbReference type="Google" id="ProtNLM"/>
    </source>
</evidence>
<protein>
    <recommendedName>
        <fullName evidence="4">CCHC-type domain-containing protein</fullName>
    </recommendedName>
</protein>
<feature type="compositionally biased region" description="Basic residues" evidence="1">
    <location>
        <begin position="111"/>
        <end position="121"/>
    </location>
</feature>
<reference evidence="2" key="1">
    <citation type="submission" date="2021-12" db="EMBL/GenBank/DDBJ databases">
        <authorList>
            <person name="King R."/>
        </authorList>
    </citation>
    <scope>NUCLEOTIDE SEQUENCE</scope>
</reference>
<organism evidence="2 3">
    <name type="scientific">Bemisia tabaci</name>
    <name type="common">Sweetpotato whitefly</name>
    <name type="synonym">Aleurodes tabaci</name>
    <dbReference type="NCBI Taxonomy" id="7038"/>
    <lineage>
        <taxon>Eukaryota</taxon>
        <taxon>Metazoa</taxon>
        <taxon>Ecdysozoa</taxon>
        <taxon>Arthropoda</taxon>
        <taxon>Hexapoda</taxon>
        <taxon>Insecta</taxon>
        <taxon>Pterygota</taxon>
        <taxon>Neoptera</taxon>
        <taxon>Paraneoptera</taxon>
        <taxon>Hemiptera</taxon>
        <taxon>Sternorrhyncha</taxon>
        <taxon>Aleyrodoidea</taxon>
        <taxon>Aleyrodidae</taxon>
        <taxon>Aleyrodinae</taxon>
        <taxon>Bemisia</taxon>
    </lineage>
</organism>
<gene>
    <name evidence="2" type="ORF">BEMITA_LOCUS373</name>
</gene>
<evidence type="ECO:0000256" key="1">
    <source>
        <dbReference type="SAM" id="MobiDB-lite"/>
    </source>
</evidence>
<keyword evidence="3" id="KW-1185">Reference proteome</keyword>
<dbReference type="AlphaFoldDB" id="A0A9P0A012"/>
<dbReference type="Proteomes" id="UP001152759">
    <property type="component" value="Chromosome 1"/>
</dbReference>
<feature type="compositionally biased region" description="Basic and acidic residues" evidence="1">
    <location>
        <begin position="42"/>
        <end position="56"/>
    </location>
</feature>
<feature type="compositionally biased region" description="Polar residues" evidence="1">
    <location>
        <begin position="27"/>
        <end position="41"/>
    </location>
</feature>
<feature type="compositionally biased region" description="Basic and acidic residues" evidence="1">
    <location>
        <begin position="123"/>
        <end position="168"/>
    </location>
</feature>
<evidence type="ECO:0000313" key="3">
    <source>
        <dbReference type="Proteomes" id="UP001152759"/>
    </source>
</evidence>
<feature type="compositionally biased region" description="Low complexity" evidence="1">
    <location>
        <begin position="101"/>
        <end position="110"/>
    </location>
</feature>
<feature type="region of interest" description="Disordered" evidence="1">
    <location>
        <begin position="1"/>
        <end position="168"/>
    </location>
</feature>
<name>A0A9P0A012_BEMTA</name>
<accession>A0A9P0A012</accession>
<feature type="compositionally biased region" description="Low complexity" evidence="1">
    <location>
        <begin position="57"/>
        <end position="67"/>
    </location>
</feature>
<proteinExistence type="predicted"/>
<evidence type="ECO:0000313" key="2">
    <source>
        <dbReference type="EMBL" id="CAH0380640.1"/>
    </source>
</evidence>
<sequence length="562" mass="64875">METNSNLIEGDLEFSSFMEDMPKTRSRSLSLKRQGKNTTPKEPNKGLNKDRAKNLETTKNNTTNKNQEINKEDNKSSDEKTETATQERESTFKKYIDNKPNSRSSSQINKNKNKNQKKYTNSKKNEEEKGKDKGNNQKGKQKEGAEENLIKGEEPKTDPNKGKQMIEDLKQLVNKSTEKYHKLHEDYVEKMKEIMKSELEELITEFVSETLESKTVQKLKEENKNLKKENQELREKVKLLEKKTPENKKIEKIEDKVSKMYEASKETNPNLKALDAPWSEVLGRKARLAKQKQDPNLIKIQIKGDGMNRSTLGKTFKGENLDLKAEKCISGKDMVTIITKDPKVAEKLEEICKKEKDYEYRELKPYKVCTYKVTNVDDYISKEDFKSEIFKKNFQHLKWSPEKIEESIKIVATFNTVGRFSRDKLQNIFFNASEELSEILQNVKSVYLGTMRCKIHQTILILPCAKCASLYHATKYCDIKEDKRYCFRCGDTSHKIAECKNKTCCVNCKKAKKSDTEHRTGSQACPLLQAEAIKRANRFGFGNFEQENIIGGFEDLNGETSA</sequence>
<feature type="compositionally biased region" description="Basic and acidic residues" evidence="1">
    <location>
        <begin position="68"/>
        <end position="97"/>
    </location>
</feature>